<dbReference type="SUPFAM" id="SSF52058">
    <property type="entry name" value="L domain-like"/>
    <property type="match status" value="1"/>
</dbReference>
<dbReference type="Gene3D" id="2.60.40.10">
    <property type="entry name" value="Immunoglobulins"/>
    <property type="match status" value="2"/>
</dbReference>
<keyword evidence="11" id="KW-1185">Reference proteome</keyword>
<dbReference type="Pfam" id="PF01030">
    <property type="entry name" value="Recep_L_domain"/>
    <property type="match status" value="1"/>
</dbReference>
<feature type="domain" description="Fibronectin type-III" evidence="9">
    <location>
        <begin position="70"/>
        <end position="180"/>
    </location>
</feature>
<gene>
    <name evidence="10" type="ORF">GOODEAATRI_011481</name>
</gene>
<dbReference type="InterPro" id="IPR036941">
    <property type="entry name" value="Rcpt_L-dom_sf"/>
</dbReference>
<proteinExistence type="predicted"/>
<reference evidence="10 11" key="1">
    <citation type="submission" date="2021-06" db="EMBL/GenBank/DDBJ databases">
        <authorList>
            <person name="Palmer J.M."/>
        </authorList>
    </citation>
    <scope>NUCLEOTIDE SEQUENCE [LARGE SCALE GENOMIC DNA]</scope>
    <source>
        <strain evidence="10 11">GA_2019</strain>
        <tissue evidence="10">Muscle</tissue>
    </source>
</reference>
<dbReference type="PROSITE" id="PS50853">
    <property type="entry name" value="FN3"/>
    <property type="match status" value="2"/>
</dbReference>
<dbReference type="SUPFAM" id="SSF49265">
    <property type="entry name" value="Fibronectin type III"/>
    <property type="match status" value="2"/>
</dbReference>
<dbReference type="InterPro" id="IPR050449">
    <property type="entry name" value="Ephrin_rcpt_TKs"/>
</dbReference>
<evidence type="ECO:0000256" key="1">
    <source>
        <dbReference type="ARBA" id="ARBA00004167"/>
    </source>
</evidence>
<dbReference type="SMART" id="SM00060">
    <property type="entry name" value="FN3"/>
    <property type="match status" value="2"/>
</dbReference>
<keyword evidence="4" id="KW-0067">ATP-binding</keyword>
<dbReference type="Gene3D" id="3.80.20.20">
    <property type="entry name" value="Receptor L-domain"/>
    <property type="match status" value="1"/>
</dbReference>
<keyword evidence="7" id="KW-0675">Receptor</keyword>
<dbReference type="Proteomes" id="UP001476798">
    <property type="component" value="Unassembled WGS sequence"/>
</dbReference>
<accession>A0ABV0PD84</accession>
<dbReference type="PANTHER" id="PTHR46877">
    <property type="entry name" value="EPH RECEPTOR A5"/>
    <property type="match status" value="1"/>
</dbReference>
<dbReference type="CDD" id="cd00063">
    <property type="entry name" value="FN3"/>
    <property type="match status" value="2"/>
</dbReference>
<evidence type="ECO:0000256" key="2">
    <source>
        <dbReference type="ARBA" id="ARBA00022692"/>
    </source>
</evidence>
<keyword evidence="3" id="KW-0547">Nucleotide-binding</keyword>
<dbReference type="InterPro" id="IPR000494">
    <property type="entry name" value="Rcpt_L-dom"/>
</dbReference>
<evidence type="ECO:0000256" key="5">
    <source>
        <dbReference type="ARBA" id="ARBA00022989"/>
    </source>
</evidence>
<sequence>IYAFSAFDNQQLQYLWDWKQHNLTIKAGKLFFRANPKLCMSEIRKILGVVCKHLLCTHFLSEPCVSIYSESTILRFTSNSTSSTRIKLTWQRYRPPDYRDLISFINITEFEGQDGCGFNSWNMVDVELRPDKETDPGVLLSGLKPWTQYAVFVKAITLMVEDKHMPGAKSKVVYIRTSPSAPSMPQDVRAYSNSSTQLVVRWSPPVSPNGNQTYYWVKWQQQAEDKELYQHNYCSKGIPTHLCKPTTWLPVEFNLVGHSSFSLHPSELKIPIRIAATGIGDQEEDTKPTKPDPDGADKGPCCPCPKSAEDLEAEAADASYRKVFENFLHNSIFTPR</sequence>
<dbReference type="InterPro" id="IPR013783">
    <property type="entry name" value="Ig-like_fold"/>
</dbReference>
<evidence type="ECO:0000313" key="11">
    <source>
        <dbReference type="Proteomes" id="UP001476798"/>
    </source>
</evidence>
<feature type="region of interest" description="Disordered" evidence="8">
    <location>
        <begin position="277"/>
        <end position="303"/>
    </location>
</feature>
<evidence type="ECO:0000256" key="4">
    <source>
        <dbReference type="ARBA" id="ARBA00022840"/>
    </source>
</evidence>
<keyword evidence="6" id="KW-0472">Membrane</keyword>
<feature type="non-terminal residue" evidence="10">
    <location>
        <position position="1"/>
    </location>
</feature>
<comment type="subcellular location">
    <subcellularLocation>
        <location evidence="1">Membrane</location>
        <topology evidence="1">Single-pass membrane protein</topology>
    </subcellularLocation>
</comment>
<dbReference type="PANTHER" id="PTHR46877:SF14">
    <property type="entry name" value="RECEPTOR PROTEIN-TYROSINE KINASE"/>
    <property type="match status" value="1"/>
</dbReference>
<evidence type="ECO:0000256" key="8">
    <source>
        <dbReference type="SAM" id="MobiDB-lite"/>
    </source>
</evidence>
<organism evidence="10 11">
    <name type="scientific">Goodea atripinnis</name>
    <dbReference type="NCBI Taxonomy" id="208336"/>
    <lineage>
        <taxon>Eukaryota</taxon>
        <taxon>Metazoa</taxon>
        <taxon>Chordata</taxon>
        <taxon>Craniata</taxon>
        <taxon>Vertebrata</taxon>
        <taxon>Euteleostomi</taxon>
        <taxon>Actinopterygii</taxon>
        <taxon>Neopterygii</taxon>
        <taxon>Teleostei</taxon>
        <taxon>Neoteleostei</taxon>
        <taxon>Acanthomorphata</taxon>
        <taxon>Ovalentaria</taxon>
        <taxon>Atherinomorphae</taxon>
        <taxon>Cyprinodontiformes</taxon>
        <taxon>Goodeidae</taxon>
        <taxon>Goodea</taxon>
    </lineage>
</organism>
<dbReference type="InterPro" id="IPR036116">
    <property type="entry name" value="FN3_sf"/>
</dbReference>
<dbReference type="Pfam" id="PF00041">
    <property type="entry name" value="fn3"/>
    <property type="match status" value="1"/>
</dbReference>
<keyword evidence="2" id="KW-0812">Transmembrane</keyword>
<comment type="caution">
    <text evidence="10">The sequence shown here is derived from an EMBL/GenBank/DDBJ whole genome shotgun (WGS) entry which is preliminary data.</text>
</comment>
<protein>
    <recommendedName>
        <fullName evidence="9">Fibronectin type-III domain-containing protein</fullName>
    </recommendedName>
</protein>
<name>A0ABV0PD84_9TELE</name>
<evidence type="ECO:0000256" key="3">
    <source>
        <dbReference type="ARBA" id="ARBA00022741"/>
    </source>
</evidence>
<keyword evidence="5" id="KW-1133">Transmembrane helix</keyword>
<evidence type="ECO:0000313" key="10">
    <source>
        <dbReference type="EMBL" id="MEQ2181429.1"/>
    </source>
</evidence>
<feature type="domain" description="Fibronectin type-III" evidence="9">
    <location>
        <begin position="184"/>
        <end position="277"/>
    </location>
</feature>
<feature type="compositionally biased region" description="Basic and acidic residues" evidence="8">
    <location>
        <begin position="285"/>
        <end position="297"/>
    </location>
</feature>
<dbReference type="InterPro" id="IPR003961">
    <property type="entry name" value="FN3_dom"/>
</dbReference>
<evidence type="ECO:0000256" key="7">
    <source>
        <dbReference type="ARBA" id="ARBA00023170"/>
    </source>
</evidence>
<dbReference type="EMBL" id="JAHRIO010070671">
    <property type="protein sequence ID" value="MEQ2181429.1"/>
    <property type="molecule type" value="Genomic_DNA"/>
</dbReference>
<evidence type="ECO:0000256" key="6">
    <source>
        <dbReference type="ARBA" id="ARBA00023136"/>
    </source>
</evidence>
<evidence type="ECO:0000259" key="9">
    <source>
        <dbReference type="PROSITE" id="PS50853"/>
    </source>
</evidence>